<dbReference type="Proteomes" id="UP001459204">
    <property type="component" value="Unassembled WGS sequence"/>
</dbReference>
<feature type="compositionally biased region" description="Basic and acidic residues" evidence="1">
    <location>
        <begin position="60"/>
        <end position="74"/>
    </location>
</feature>
<proteinExistence type="predicted"/>
<comment type="caution">
    <text evidence="3">The sequence shown here is derived from an EMBL/GenBank/DDBJ whole genome shotgun (WGS) entry which is preliminary data.</text>
</comment>
<feature type="region of interest" description="Disordered" evidence="1">
    <location>
        <begin position="60"/>
        <end position="85"/>
    </location>
</feature>
<dbReference type="EMBL" id="JBBWWT010000001">
    <property type="protein sequence ID" value="MEL1263109.1"/>
    <property type="molecule type" value="Genomic_DNA"/>
</dbReference>
<dbReference type="RefSeq" id="WP_341724304.1">
    <property type="nucleotide sequence ID" value="NZ_JBBWWT010000001.1"/>
</dbReference>
<reference evidence="3 4" key="1">
    <citation type="submission" date="2024-04" db="EMBL/GenBank/DDBJ databases">
        <title>Draft genome sequence of Pseudoxanthomonas putridarboris WD12.</title>
        <authorList>
            <person name="Oh J."/>
        </authorList>
    </citation>
    <scope>NUCLEOTIDE SEQUENCE [LARGE SCALE GENOMIC DNA]</scope>
    <source>
        <strain evidence="3 4">WD12</strain>
    </source>
</reference>
<protein>
    <submittedName>
        <fullName evidence="3">DUF4124 domain-containing protein</fullName>
    </submittedName>
</protein>
<keyword evidence="4" id="KW-1185">Reference proteome</keyword>
<feature type="signal peptide" evidence="2">
    <location>
        <begin position="1"/>
        <end position="22"/>
    </location>
</feature>
<organism evidence="3 4">
    <name type="scientific">Pseudoxanthomonas putridarboris</name>
    <dbReference type="NCBI Taxonomy" id="752605"/>
    <lineage>
        <taxon>Bacteria</taxon>
        <taxon>Pseudomonadati</taxon>
        <taxon>Pseudomonadota</taxon>
        <taxon>Gammaproteobacteria</taxon>
        <taxon>Lysobacterales</taxon>
        <taxon>Lysobacteraceae</taxon>
        <taxon>Pseudoxanthomonas</taxon>
    </lineage>
</organism>
<sequence length="247" mass="26604">MLRARLSLALALSAGLAIPALPAQESASEKPAHAAVTIYRCLGAGGAVALRDSPCLKDEKQEVRSMQRPRDPVSRAESSPPAATPVVAPREIVERVVYRSPPRPMYECVTPEGDTYTSDNGDGKPRWVPYWTLGYPVWPRGGGASVSGNIPIGNGNLSFGSGGPVPLPPTHPPAGRPPRPGVVLPAGGAWVRDECHALPQQEICARLSDRRYDILRRYTSAMPSERRTLDLEQRGIDARMANDCGNR</sequence>
<keyword evidence="2" id="KW-0732">Signal</keyword>
<evidence type="ECO:0000256" key="1">
    <source>
        <dbReference type="SAM" id="MobiDB-lite"/>
    </source>
</evidence>
<evidence type="ECO:0000313" key="4">
    <source>
        <dbReference type="Proteomes" id="UP001459204"/>
    </source>
</evidence>
<accession>A0ABU9IVX3</accession>
<evidence type="ECO:0000256" key="2">
    <source>
        <dbReference type="SAM" id="SignalP"/>
    </source>
</evidence>
<evidence type="ECO:0000313" key="3">
    <source>
        <dbReference type="EMBL" id="MEL1263109.1"/>
    </source>
</evidence>
<feature type="compositionally biased region" description="Low complexity" evidence="1">
    <location>
        <begin position="76"/>
        <end position="85"/>
    </location>
</feature>
<gene>
    <name evidence="3" type="ORF">AAD027_01800</name>
</gene>
<feature type="chain" id="PRO_5045573318" evidence="2">
    <location>
        <begin position="23"/>
        <end position="247"/>
    </location>
</feature>
<name>A0ABU9IVX3_9GAMM</name>